<dbReference type="Gene3D" id="2.60.40.1090">
    <property type="entry name" value="Fimbrial-type adhesion domain"/>
    <property type="match status" value="1"/>
</dbReference>
<dbReference type="PANTHER" id="PTHR33420">
    <property type="entry name" value="FIMBRIAL SUBUNIT ELFA-RELATED"/>
    <property type="match status" value="1"/>
</dbReference>
<protein>
    <submittedName>
        <fullName evidence="5">Type 1 fimbrial protein</fullName>
    </submittedName>
</protein>
<comment type="subcellular location">
    <subcellularLocation>
        <location evidence="1">Fimbrium</location>
    </subcellularLocation>
</comment>
<dbReference type="RefSeq" id="WP_219801873.1">
    <property type="nucleotide sequence ID" value="NZ_CP080096.1"/>
</dbReference>
<dbReference type="InterPro" id="IPR036937">
    <property type="entry name" value="Adhesion_dom_fimbrial_sf"/>
</dbReference>
<organism evidence="5 6">
    <name type="scientific">Paraburkholderia edwinii</name>
    <dbReference type="NCBI Taxonomy" id="2861782"/>
    <lineage>
        <taxon>Bacteria</taxon>
        <taxon>Pseudomonadati</taxon>
        <taxon>Pseudomonadota</taxon>
        <taxon>Betaproteobacteria</taxon>
        <taxon>Burkholderiales</taxon>
        <taxon>Burkholderiaceae</taxon>
        <taxon>Paraburkholderia</taxon>
    </lineage>
</organism>
<evidence type="ECO:0000256" key="1">
    <source>
        <dbReference type="ARBA" id="ARBA00004561"/>
    </source>
</evidence>
<dbReference type="InterPro" id="IPR008966">
    <property type="entry name" value="Adhesion_dom_sf"/>
</dbReference>
<proteinExistence type="inferred from homology"/>
<dbReference type="InterPro" id="IPR050263">
    <property type="entry name" value="Bact_Fimbrial_Adh_Pro"/>
</dbReference>
<keyword evidence="6" id="KW-1185">Reference proteome</keyword>
<sequence>MTNLAKWQGEMFRLKMLVQIVRTTSFLLLSQSACANIVCEVASVNKVLNAGTVSVAVNAAAGSTVLLLAPDPFQLTCSFPDSGSVRDTSAILYSDFKTTAPLAAGFTDVYQTEIAGVGTRYTFNSPQCNAVNIVLANNSVRINCPFSGPLGGPIQAANVSVTVAFVVTGVIASGASNFSKAPAVTIGFATSDGGTGYWNKSPLYTGSASGVFTHATCSVSEAQVAVILPTADTGAFRSGTGAVAAPQPFTLSFSCNTGAKVLITLTDSVNPSNRTTTLQTTADSTAKGIGVQILNSAGAPLSFGPDSAAPGNLNQWTVGDSPSGTLKVPLTARYVRTGVVSAGTVKALATFTMSYQ</sequence>
<dbReference type="Proteomes" id="UP000826462">
    <property type="component" value="Chromosome 2"/>
</dbReference>
<evidence type="ECO:0000313" key="6">
    <source>
        <dbReference type="Proteomes" id="UP000826462"/>
    </source>
</evidence>
<dbReference type="PANTHER" id="PTHR33420:SF14">
    <property type="entry name" value="TYPE 1 FIMBRIN D-MANNOSE SPECIFIC ADHESIN"/>
    <property type="match status" value="1"/>
</dbReference>
<reference evidence="5 6" key="1">
    <citation type="submission" date="2021-07" db="EMBL/GenBank/DDBJ databases">
        <title>Paraburkholderia edwinii protects Aspergillus sp. from phenazines by acting as a toxin sponge.</title>
        <authorList>
            <person name="Dahlstrom K.M."/>
            <person name="Newman D.K."/>
        </authorList>
    </citation>
    <scope>NUCLEOTIDE SEQUENCE [LARGE SCALE GENOMIC DNA]</scope>
    <source>
        <strain evidence="5 6">Pe01</strain>
    </source>
</reference>
<keyword evidence="3" id="KW-0281">Fimbrium</keyword>
<feature type="domain" description="Fimbrial-type adhesion" evidence="4">
    <location>
        <begin position="213"/>
        <end position="356"/>
    </location>
</feature>
<dbReference type="Pfam" id="PF00419">
    <property type="entry name" value="Fimbrial"/>
    <property type="match status" value="1"/>
</dbReference>
<evidence type="ECO:0000256" key="2">
    <source>
        <dbReference type="ARBA" id="ARBA00006671"/>
    </source>
</evidence>
<dbReference type="EMBL" id="CP080096">
    <property type="protein sequence ID" value="QYD72450.1"/>
    <property type="molecule type" value="Genomic_DNA"/>
</dbReference>
<evidence type="ECO:0000313" key="5">
    <source>
        <dbReference type="EMBL" id="QYD72450.1"/>
    </source>
</evidence>
<name>A0ABX8UTW4_9BURK</name>
<comment type="similarity">
    <text evidence="2">Belongs to the fimbrial protein family.</text>
</comment>
<dbReference type="InterPro" id="IPR000259">
    <property type="entry name" value="Adhesion_dom_fimbrial"/>
</dbReference>
<evidence type="ECO:0000259" key="4">
    <source>
        <dbReference type="Pfam" id="PF00419"/>
    </source>
</evidence>
<accession>A0ABX8UTW4</accession>
<dbReference type="Gene3D" id="2.60.40.3310">
    <property type="match status" value="1"/>
</dbReference>
<evidence type="ECO:0000256" key="3">
    <source>
        <dbReference type="ARBA" id="ARBA00023263"/>
    </source>
</evidence>
<dbReference type="SUPFAM" id="SSF49401">
    <property type="entry name" value="Bacterial adhesins"/>
    <property type="match status" value="1"/>
</dbReference>
<gene>
    <name evidence="5" type="ORF">KZJ38_22240</name>
</gene>